<dbReference type="Pfam" id="PF13385">
    <property type="entry name" value="Laminin_G_3"/>
    <property type="match status" value="1"/>
</dbReference>
<proteinExistence type="predicted"/>
<dbReference type="Gene3D" id="2.60.120.200">
    <property type="match status" value="1"/>
</dbReference>
<dbReference type="AlphaFoldDB" id="X0WUW3"/>
<dbReference type="InterPro" id="IPR013320">
    <property type="entry name" value="ConA-like_dom_sf"/>
</dbReference>
<dbReference type="EMBL" id="BARS01032259">
    <property type="protein sequence ID" value="GAG26962.1"/>
    <property type="molecule type" value="Genomic_DNA"/>
</dbReference>
<name>X0WUW3_9ZZZZ</name>
<feature type="non-terminal residue" evidence="1">
    <location>
        <position position="261"/>
    </location>
</feature>
<protein>
    <recommendedName>
        <fullName evidence="2">LamG-like jellyroll fold domain-containing protein</fullName>
    </recommendedName>
</protein>
<accession>X0WUW3</accession>
<feature type="non-terminal residue" evidence="1">
    <location>
        <position position="1"/>
    </location>
</feature>
<dbReference type="SUPFAM" id="SSF49899">
    <property type="entry name" value="Concanavalin A-like lectins/glucanases"/>
    <property type="match status" value="1"/>
</dbReference>
<gene>
    <name evidence="1" type="ORF">S01H1_50092</name>
</gene>
<comment type="caution">
    <text evidence="1">The sequence shown here is derived from an EMBL/GenBank/DDBJ whole genome shotgun (WGS) entry which is preliminary data.</text>
</comment>
<evidence type="ECO:0000313" key="1">
    <source>
        <dbReference type="EMBL" id="GAG26962.1"/>
    </source>
</evidence>
<organism evidence="1">
    <name type="scientific">marine sediment metagenome</name>
    <dbReference type="NCBI Taxonomy" id="412755"/>
    <lineage>
        <taxon>unclassified sequences</taxon>
        <taxon>metagenomes</taxon>
        <taxon>ecological metagenomes</taxon>
    </lineage>
</organism>
<reference evidence="1" key="1">
    <citation type="journal article" date="2014" name="Front. Microbiol.">
        <title>High frequency of phylogenetically diverse reductive dehalogenase-homologous genes in deep subseafloor sedimentary metagenomes.</title>
        <authorList>
            <person name="Kawai M."/>
            <person name="Futagami T."/>
            <person name="Toyoda A."/>
            <person name="Takaki Y."/>
            <person name="Nishi S."/>
            <person name="Hori S."/>
            <person name="Arai W."/>
            <person name="Tsubouchi T."/>
            <person name="Morono Y."/>
            <person name="Uchiyama I."/>
            <person name="Ito T."/>
            <person name="Fujiyama A."/>
            <person name="Inagaki F."/>
            <person name="Takami H."/>
        </authorList>
    </citation>
    <scope>NUCLEOTIDE SEQUENCE</scope>
    <source>
        <strain evidence="1">Expedition CK06-06</strain>
    </source>
</reference>
<sequence length="261" mass="28166">FVALINIASDSAANSDIIIAKSDDITVSGFEWGISFNSRLNFAYNDGAVRGFFVDTTPIPLNIWTQVVGQWNQATGNVTYFINGVQKTTDAATTGTILYNGDSLLLGNQVQNKMLDGLVDYVFLYNRALQPQEIAQLYHDPYAMFRAQNIFEYLGNPIGGTFGFADGEFFHVGTTAIYADGEFFWYVESVGGTEYAVSASVTSNFDATTSNNVDFPVTASAATEFDEATSNSLDIPVSASVTSDFDATVSNNIDAPVLATV</sequence>
<evidence type="ECO:0008006" key="2">
    <source>
        <dbReference type="Google" id="ProtNLM"/>
    </source>
</evidence>